<dbReference type="PANTHER" id="PTHR38448:SF1">
    <property type="entry name" value="YLBF FAMILY REGULATOR"/>
    <property type="match status" value="1"/>
</dbReference>
<dbReference type="Pfam" id="PF06133">
    <property type="entry name" value="Com_YlbF"/>
    <property type="match status" value="1"/>
</dbReference>
<dbReference type="RefSeq" id="WP_218326996.1">
    <property type="nucleotide sequence ID" value="NZ_JAHUZB010000006.1"/>
</dbReference>
<dbReference type="PANTHER" id="PTHR38448">
    <property type="entry name" value="REGULATORY PROTEIN YLBF-RELATED"/>
    <property type="match status" value="1"/>
</dbReference>
<dbReference type="EMBL" id="JAHUZB010000006">
    <property type="protein sequence ID" value="MBV7391785.1"/>
    <property type="molecule type" value="Genomic_DNA"/>
</dbReference>
<protein>
    <submittedName>
        <fullName evidence="1">YlbF family regulator</fullName>
    </submittedName>
</protein>
<sequence length="121" mass="13959">MSLADEQAVNEVLEQLTNLLQENEIIQNYQQIKQRVDQNKNLQALEDAMEAAQKEAVQFAHYGKPEAEQAAIRRADDLKKQIDTHPQVVAYRDALYEANDLLQHLTTMIQKEVNDAMEEEH</sequence>
<dbReference type="Proteomes" id="UP000774130">
    <property type="component" value="Unassembled WGS sequence"/>
</dbReference>
<gene>
    <name evidence="1" type="ORF">KUA55_13940</name>
</gene>
<comment type="caution">
    <text evidence="1">The sequence shown here is derived from an EMBL/GenBank/DDBJ whole genome shotgun (WGS) entry which is preliminary data.</text>
</comment>
<accession>A0ABS6TG13</accession>
<reference evidence="1 2" key="1">
    <citation type="submission" date="2021-06" db="EMBL/GenBank/DDBJ databases">
        <title>Enterococcus alishanensis sp. nov., a novel lactic acid bacterium isolated from fresh coffee beans.</title>
        <authorList>
            <person name="Chen Y.-S."/>
        </authorList>
    </citation>
    <scope>NUCLEOTIDE SEQUENCE [LARGE SCALE GENOMIC DNA]</scope>
    <source>
        <strain evidence="1 2">ALS3</strain>
    </source>
</reference>
<dbReference type="InterPro" id="IPR010368">
    <property type="entry name" value="Com_YlbF"/>
</dbReference>
<proteinExistence type="predicted"/>
<dbReference type="PIRSF" id="PIRSF021287">
    <property type="entry name" value="Biofilm_formation_YmcA"/>
    <property type="match status" value="1"/>
</dbReference>
<evidence type="ECO:0000313" key="2">
    <source>
        <dbReference type="Proteomes" id="UP000774130"/>
    </source>
</evidence>
<keyword evidence="2" id="KW-1185">Reference proteome</keyword>
<organism evidence="1 2">
    <name type="scientific">Enterococcus alishanensis</name>
    <dbReference type="NCBI Taxonomy" id="1303817"/>
    <lineage>
        <taxon>Bacteria</taxon>
        <taxon>Bacillati</taxon>
        <taxon>Bacillota</taxon>
        <taxon>Bacilli</taxon>
        <taxon>Lactobacillales</taxon>
        <taxon>Enterococcaceae</taxon>
        <taxon>Enterococcus</taxon>
    </lineage>
</organism>
<evidence type="ECO:0000313" key="1">
    <source>
        <dbReference type="EMBL" id="MBV7391785.1"/>
    </source>
</evidence>
<dbReference type="InterPro" id="IPR052767">
    <property type="entry name" value="Bact_com_dev_regulator"/>
</dbReference>
<dbReference type="InterPro" id="IPR016783">
    <property type="entry name" value="Biofilm_formation_YmcA"/>
</dbReference>
<name>A0ABS6TG13_9ENTE</name>